<organism evidence="1 2">
    <name type="scientific">Puccinia graminis f. sp. tritici</name>
    <dbReference type="NCBI Taxonomy" id="56615"/>
    <lineage>
        <taxon>Eukaryota</taxon>
        <taxon>Fungi</taxon>
        <taxon>Dikarya</taxon>
        <taxon>Basidiomycota</taxon>
        <taxon>Pucciniomycotina</taxon>
        <taxon>Pucciniomycetes</taxon>
        <taxon>Pucciniales</taxon>
        <taxon>Pucciniaceae</taxon>
        <taxon>Puccinia</taxon>
    </lineage>
</organism>
<dbReference type="Proteomes" id="UP000325313">
    <property type="component" value="Unassembled WGS sequence"/>
</dbReference>
<comment type="caution">
    <text evidence="1">The sequence shown here is derived from an EMBL/GenBank/DDBJ whole genome shotgun (WGS) entry which is preliminary data.</text>
</comment>
<accession>A0A5B0RJR0</accession>
<reference evidence="1 2" key="1">
    <citation type="submission" date="2019-05" db="EMBL/GenBank/DDBJ databases">
        <title>Emergence of the Ug99 lineage of the wheat stem rust pathogen through somatic hybridization.</title>
        <authorList>
            <person name="Li F."/>
            <person name="Upadhyaya N.M."/>
            <person name="Sperschneider J."/>
            <person name="Matny O."/>
            <person name="Nguyen-Phuc H."/>
            <person name="Mago R."/>
            <person name="Raley C."/>
            <person name="Miller M.E."/>
            <person name="Silverstein K.A.T."/>
            <person name="Henningsen E."/>
            <person name="Hirsch C.D."/>
            <person name="Visser B."/>
            <person name="Pretorius Z.A."/>
            <person name="Steffenson B.J."/>
            <person name="Schwessinger B."/>
            <person name="Dodds P.N."/>
            <person name="Figueroa M."/>
        </authorList>
    </citation>
    <scope>NUCLEOTIDE SEQUENCE [LARGE SCALE GENOMIC DNA]</scope>
    <source>
        <strain evidence="1 2">Ug99</strain>
    </source>
</reference>
<gene>
    <name evidence="1" type="ORF">PGTUg99_017835</name>
</gene>
<protein>
    <submittedName>
        <fullName evidence="1">Uncharacterized protein</fullName>
    </submittedName>
</protein>
<dbReference type="AlphaFoldDB" id="A0A5B0RJR0"/>
<sequence>MYLASWKETLPAGHWPRVSVEIPGYPLWKGRRALGDFLSFSAPQHVLLRFVVRGNLLDGLVAPPQYTLNPRSAVGRDPRRPPMPGFPAPACVASAPRAFRISAASIPHAPNKPAKALAKARSRHHTAGKMWEMEHPLQWAGIRDGYPETISINGRKLDDRNDFIVI</sequence>
<evidence type="ECO:0000313" key="2">
    <source>
        <dbReference type="Proteomes" id="UP000325313"/>
    </source>
</evidence>
<evidence type="ECO:0000313" key="1">
    <source>
        <dbReference type="EMBL" id="KAA1126050.1"/>
    </source>
</evidence>
<name>A0A5B0RJR0_PUCGR</name>
<dbReference type="EMBL" id="VDEP01000173">
    <property type="protein sequence ID" value="KAA1126050.1"/>
    <property type="molecule type" value="Genomic_DNA"/>
</dbReference>
<proteinExistence type="predicted"/>